<feature type="domain" description="PEGA" evidence="2">
    <location>
        <begin position="31"/>
        <end position="87"/>
    </location>
</feature>
<dbReference type="RefSeq" id="WP_135402620.1">
    <property type="nucleotide sequence ID" value="NZ_SRME01000001.1"/>
</dbReference>
<dbReference type="AlphaFoldDB" id="A0A4Z0W7F3"/>
<keyword evidence="1" id="KW-0732">Signal</keyword>
<dbReference type="PANTHER" id="PTHR36194:SF1">
    <property type="entry name" value="S-LAYER-LIKE PROTEIN"/>
    <property type="match status" value="1"/>
</dbReference>
<evidence type="ECO:0000259" key="2">
    <source>
        <dbReference type="Pfam" id="PF08308"/>
    </source>
</evidence>
<feature type="domain" description="PEGA" evidence="2">
    <location>
        <begin position="228"/>
        <end position="292"/>
    </location>
</feature>
<dbReference type="Proteomes" id="UP000297288">
    <property type="component" value="Unassembled WGS sequence"/>
</dbReference>
<proteinExistence type="predicted"/>
<name>A0A4Z0W7F3_9BACT</name>
<evidence type="ECO:0000256" key="1">
    <source>
        <dbReference type="SAM" id="SignalP"/>
    </source>
</evidence>
<protein>
    <submittedName>
        <fullName evidence="3">PEGA domain-containing protein</fullName>
    </submittedName>
</protein>
<dbReference type="OrthoDB" id="48592at2"/>
<dbReference type="Gene3D" id="2.60.40.1120">
    <property type="entry name" value="Carboxypeptidase-like, regulatory domain"/>
    <property type="match status" value="1"/>
</dbReference>
<comment type="caution">
    <text evidence="3">The sequence shown here is derived from an EMBL/GenBank/DDBJ whole genome shotgun (WGS) entry which is preliminary data.</text>
</comment>
<dbReference type="InterPro" id="IPR013229">
    <property type="entry name" value="PEGA"/>
</dbReference>
<sequence length="543" mass="61913">MKYKRLSLLFCLFLFFSANFAATVNVNALNGSSVFVNGSMHEVIKNNGVELQLNDGTYTIKVSKQGYSDYTETIEISDGQNYILNVEQNPLSRIVFNNEFEISVSYKYQNEVITKELDKHSYLDLPSSVNEIEVDSSGYQKESIKLNLLPFDEKVIDLVMLKENYFILESIPSNAKVYVEDKLIGETPLELNSEYSDLITLKKEGFISKKIEYNGEKTLKVELIDGVNLTIESVPSGAAIYNGDKFLGITPLNTTVEEGNYKLKIVYTGYETKNLNIKVSEETYNNYRVVLQSELTKIELLNAENVELNIDGNFLGKGIDFIYLDNKEHLMRVKNSEKVYTFILSKNIGEYIDFKKNTFINVISKEGKTFSINSKTYYTPTTIKLTLLADTQYYTLNTVNRSYNLKLNSGNGYDIFLDNSSAIFYGSNVEDSNVYIDGKLILDEKIIPLGKKIVEVKTNFEEKTSSETIVLEENKVTIKNFNLEKTYPVRIDASNLFVINNKTYNQSPYYLYLKSGANVIEYKGIKAVIFIYGPEYINLDSLF</sequence>
<accession>A0A4Z0W7F3</accession>
<organism evidence="3 4">
    <name type="scientific">Geotoga petraea</name>
    <dbReference type="NCBI Taxonomy" id="28234"/>
    <lineage>
        <taxon>Bacteria</taxon>
        <taxon>Thermotogati</taxon>
        <taxon>Thermotogota</taxon>
        <taxon>Thermotogae</taxon>
        <taxon>Petrotogales</taxon>
        <taxon>Petrotogaceae</taxon>
        <taxon>Geotoga</taxon>
    </lineage>
</organism>
<feature type="chain" id="PRO_5021205773" evidence="1">
    <location>
        <begin position="22"/>
        <end position="543"/>
    </location>
</feature>
<evidence type="ECO:0000313" key="3">
    <source>
        <dbReference type="EMBL" id="TGG89242.1"/>
    </source>
</evidence>
<gene>
    <name evidence="3" type="ORF">E4650_03380</name>
</gene>
<feature type="signal peptide" evidence="1">
    <location>
        <begin position="1"/>
        <end position="21"/>
    </location>
</feature>
<dbReference type="PANTHER" id="PTHR36194">
    <property type="entry name" value="S-LAYER-LIKE PROTEIN"/>
    <property type="match status" value="1"/>
</dbReference>
<dbReference type="EMBL" id="SRME01000001">
    <property type="protein sequence ID" value="TGG89242.1"/>
    <property type="molecule type" value="Genomic_DNA"/>
</dbReference>
<evidence type="ECO:0000313" key="4">
    <source>
        <dbReference type="Proteomes" id="UP000297288"/>
    </source>
</evidence>
<dbReference type="Pfam" id="PF08308">
    <property type="entry name" value="PEGA"/>
    <property type="match status" value="3"/>
</dbReference>
<reference evidence="3 4" key="1">
    <citation type="submission" date="2019-04" db="EMBL/GenBank/DDBJ databases">
        <title>Draft genome sequence data and analysis of a Fermenting Bacterium, Geotoga petraea strain HO-Geo1, isolated from heavy-oil petroleum reservoir in Russia.</title>
        <authorList>
            <person name="Grouzdev D.S."/>
            <person name="Semenova E.M."/>
            <person name="Sokolova D.S."/>
            <person name="Tourova T.P."/>
            <person name="Poltaraus A.B."/>
            <person name="Nazina T.N."/>
        </authorList>
    </citation>
    <scope>NUCLEOTIDE SEQUENCE [LARGE SCALE GENOMIC DNA]</scope>
    <source>
        <strain evidence="3 4">HO-Geo1</strain>
    </source>
</reference>
<feature type="domain" description="PEGA" evidence="2">
    <location>
        <begin position="168"/>
        <end position="222"/>
    </location>
</feature>